<dbReference type="PaxDb" id="411460-RUMTOR_00358"/>
<dbReference type="Proteomes" id="UP000003577">
    <property type="component" value="Unassembled WGS sequence"/>
</dbReference>
<dbReference type="HOGENOM" id="CLU_208133_0_0_9"/>
<comment type="caution">
    <text evidence="1">The sequence shown here is derived from an EMBL/GenBank/DDBJ whole genome shotgun (WGS) entry which is preliminary data.</text>
</comment>
<sequence length="52" mass="5943">MIDVLVDGEFVEALKDIRLVFRGSSNQRVIDVKKSLGQNEIVMWQPKVERGV</sequence>
<gene>
    <name evidence="1" type="ORF">RUMTOR_00358</name>
</gene>
<accession>A5KJG0</accession>
<dbReference type="AlphaFoldDB" id="A5KJG0"/>
<reference evidence="1 2" key="1">
    <citation type="submission" date="2007-03" db="EMBL/GenBank/DDBJ databases">
        <authorList>
            <person name="Fulton L."/>
            <person name="Clifton S."/>
            <person name="Fulton B."/>
            <person name="Xu J."/>
            <person name="Minx P."/>
            <person name="Pepin K.H."/>
            <person name="Johnson M."/>
            <person name="Thiruvilangam P."/>
            <person name="Bhonagiri V."/>
            <person name="Nash W.E."/>
            <person name="Mardis E.R."/>
            <person name="Wilson R.K."/>
        </authorList>
    </citation>
    <scope>NUCLEOTIDE SEQUENCE [LARGE SCALE GENOMIC DNA]</scope>
    <source>
        <strain evidence="1 2">ATCC 27756</strain>
    </source>
</reference>
<proteinExistence type="predicted"/>
<protein>
    <submittedName>
        <fullName evidence="1">Uncharacterized protein</fullName>
    </submittedName>
</protein>
<organism evidence="1 2">
    <name type="scientific">[Ruminococcus] torques ATCC 27756</name>
    <dbReference type="NCBI Taxonomy" id="411460"/>
    <lineage>
        <taxon>Bacteria</taxon>
        <taxon>Bacillati</taxon>
        <taxon>Bacillota</taxon>
        <taxon>Clostridia</taxon>
        <taxon>Lachnospirales</taxon>
        <taxon>Lachnospiraceae</taxon>
        <taxon>Mediterraneibacter</taxon>
    </lineage>
</organism>
<evidence type="ECO:0000313" key="1">
    <source>
        <dbReference type="EMBL" id="EDK25463.1"/>
    </source>
</evidence>
<evidence type="ECO:0000313" key="2">
    <source>
        <dbReference type="Proteomes" id="UP000003577"/>
    </source>
</evidence>
<name>A5KJG0_9FIRM</name>
<dbReference type="EMBL" id="AAVP02000001">
    <property type="protein sequence ID" value="EDK25463.1"/>
    <property type="molecule type" value="Genomic_DNA"/>
</dbReference>
<dbReference type="Pfam" id="PF13353">
    <property type="entry name" value="Fer4_12"/>
    <property type="match status" value="1"/>
</dbReference>
<reference evidence="1 2" key="2">
    <citation type="submission" date="2007-04" db="EMBL/GenBank/DDBJ databases">
        <title>Draft genome sequence of Ruminococcus torques (ATCC 27756).</title>
        <authorList>
            <person name="Sudarsanam P."/>
            <person name="Ley R."/>
            <person name="Guruge J."/>
            <person name="Turnbaugh P.J."/>
            <person name="Mahowald M."/>
            <person name="Liep D."/>
            <person name="Gordon J."/>
        </authorList>
    </citation>
    <scope>NUCLEOTIDE SEQUENCE [LARGE SCALE GENOMIC DNA]</scope>
    <source>
        <strain evidence="1 2">ATCC 27756</strain>
    </source>
</reference>